<dbReference type="InterPro" id="IPR003675">
    <property type="entry name" value="Rce1/LyrA-like_dom"/>
</dbReference>
<reference evidence="4" key="1">
    <citation type="journal article" date="2019" name="Int. J. Syst. Evol. Microbiol.">
        <title>The Global Catalogue of Microorganisms (GCM) 10K type strain sequencing project: providing services to taxonomists for standard genome sequencing and annotation.</title>
        <authorList>
            <consortium name="The Broad Institute Genomics Platform"/>
            <consortium name="The Broad Institute Genome Sequencing Center for Infectious Disease"/>
            <person name="Wu L."/>
            <person name="Ma J."/>
        </authorList>
    </citation>
    <scope>NUCLEOTIDE SEQUENCE [LARGE SCALE GENOMIC DNA]</scope>
    <source>
        <strain evidence="4">KCTC 42585</strain>
    </source>
</reference>
<keyword evidence="1" id="KW-0812">Transmembrane</keyword>
<dbReference type="Proteomes" id="UP001597468">
    <property type="component" value="Unassembled WGS sequence"/>
</dbReference>
<dbReference type="EMBL" id="JBHULT010000006">
    <property type="protein sequence ID" value="MFD2517035.1"/>
    <property type="molecule type" value="Genomic_DNA"/>
</dbReference>
<organism evidence="3 4">
    <name type="scientific">Salinimicrobium flavum</name>
    <dbReference type="NCBI Taxonomy" id="1737065"/>
    <lineage>
        <taxon>Bacteria</taxon>
        <taxon>Pseudomonadati</taxon>
        <taxon>Bacteroidota</taxon>
        <taxon>Flavobacteriia</taxon>
        <taxon>Flavobacteriales</taxon>
        <taxon>Flavobacteriaceae</taxon>
        <taxon>Salinimicrobium</taxon>
    </lineage>
</organism>
<evidence type="ECO:0000313" key="3">
    <source>
        <dbReference type="EMBL" id="MFD2517035.1"/>
    </source>
</evidence>
<keyword evidence="1" id="KW-1133">Transmembrane helix</keyword>
<feature type="transmembrane region" description="Helical" evidence="1">
    <location>
        <begin position="91"/>
        <end position="112"/>
    </location>
</feature>
<protein>
    <submittedName>
        <fullName evidence="3">CPBP family intramembrane glutamic endopeptidase</fullName>
        <ecNumber evidence="3">3.4.-.-</ecNumber>
    </submittedName>
</protein>
<feature type="transmembrane region" description="Helical" evidence="1">
    <location>
        <begin position="52"/>
        <end position="71"/>
    </location>
</feature>
<keyword evidence="1" id="KW-0472">Membrane</keyword>
<dbReference type="GO" id="GO:0016787">
    <property type="term" value="F:hydrolase activity"/>
    <property type="evidence" value="ECO:0007669"/>
    <property type="project" value="UniProtKB-KW"/>
</dbReference>
<keyword evidence="4" id="KW-1185">Reference proteome</keyword>
<evidence type="ECO:0000313" key="4">
    <source>
        <dbReference type="Proteomes" id="UP001597468"/>
    </source>
</evidence>
<dbReference type="Pfam" id="PF02517">
    <property type="entry name" value="Rce1-like"/>
    <property type="match status" value="1"/>
</dbReference>
<comment type="caution">
    <text evidence="3">The sequence shown here is derived from an EMBL/GenBank/DDBJ whole genome shotgun (WGS) entry which is preliminary data.</text>
</comment>
<proteinExistence type="predicted"/>
<dbReference type="EC" id="3.4.-.-" evidence="3"/>
<gene>
    <name evidence="3" type="ORF">ACFSTG_03955</name>
</gene>
<feature type="transmembrane region" description="Helical" evidence="1">
    <location>
        <begin position="133"/>
        <end position="152"/>
    </location>
</feature>
<name>A0ABW5IUE4_9FLAO</name>
<feature type="transmembrane region" description="Helical" evidence="1">
    <location>
        <begin position="172"/>
        <end position="189"/>
    </location>
</feature>
<feature type="domain" description="CAAX prenyl protease 2/Lysostaphin resistance protein A-like" evidence="2">
    <location>
        <begin position="137"/>
        <end position="232"/>
    </location>
</feature>
<evidence type="ECO:0000259" key="2">
    <source>
        <dbReference type="Pfam" id="PF02517"/>
    </source>
</evidence>
<feature type="transmembrane region" description="Helical" evidence="1">
    <location>
        <begin position="196"/>
        <end position="214"/>
    </location>
</feature>
<keyword evidence="3" id="KW-0378">Hydrolase</keyword>
<evidence type="ECO:0000256" key="1">
    <source>
        <dbReference type="SAM" id="Phobius"/>
    </source>
</evidence>
<accession>A0ABW5IUE4</accession>
<feature type="transmembrane region" description="Helical" evidence="1">
    <location>
        <begin position="220"/>
        <end position="239"/>
    </location>
</feature>
<sequence>MEESARETVALNELAPPKSFLGLSLVLLLAVSFTLDYLSYNYYSNTFLNVESMGFWLLLYKVGFMVAVVLINKKASGWLWSDLGFARPPNWWNPVLTAVATFTAVILLSLFLKPLLLEIGGPQNTAHLAALRGNLPLLLFALLLVWIAAAFVQELVFRAFLINTLDSIFGNSIRSTWFAVLISALLFGLVHTWQGLSGILFTAAIGLVFGIVYILNGRRIWALIFVHGLLDSITLVSIYNS</sequence>
<feature type="transmembrane region" description="Helical" evidence="1">
    <location>
        <begin position="20"/>
        <end position="40"/>
    </location>
</feature>
<dbReference type="RefSeq" id="WP_380748697.1">
    <property type="nucleotide sequence ID" value="NZ_JBHULT010000006.1"/>
</dbReference>